<feature type="compositionally biased region" description="Low complexity" evidence="2">
    <location>
        <begin position="36"/>
        <end position="48"/>
    </location>
</feature>
<feature type="compositionally biased region" description="Low complexity" evidence="2">
    <location>
        <begin position="215"/>
        <end position="225"/>
    </location>
</feature>
<feature type="region of interest" description="Disordered" evidence="2">
    <location>
        <begin position="1"/>
        <end position="312"/>
    </location>
</feature>
<feature type="compositionally biased region" description="Pro residues" evidence="2">
    <location>
        <begin position="197"/>
        <end position="214"/>
    </location>
</feature>
<evidence type="ECO:0000256" key="2">
    <source>
        <dbReference type="SAM" id="MobiDB-lite"/>
    </source>
</evidence>
<dbReference type="InParanoid" id="A0A136IYV6"/>
<gene>
    <name evidence="3" type="ORF">Micbo1qcDRAFT_164602</name>
</gene>
<evidence type="ECO:0000256" key="1">
    <source>
        <dbReference type="SAM" id="Coils"/>
    </source>
</evidence>
<name>A0A136IYV6_9PEZI</name>
<proteinExistence type="predicted"/>
<sequence length="501" mass="53833">MGRQWKHPFSASSQSTQSTPDLAPDGHHDAQHQHQHQQADSLSSLLRSSSRKDPCNRLYRKAALLPDSSTHSSNALSRSDSAAEDMTYPPSASYRRDAEARASRSASNISPPKNGAMPPPSSQQPNGAGRYVDYNDISDDDDDAHLRSPALSNSHAVQDAVNLQRQTQQRLGSGAPTHQQGPEHWVPGPGHSIPNAAGPPPNPSGGVRGPPPGPSSAAPRGRPPSYSGGRPDELAVAGSSGGPPPSSSQPASSRPPQRSGPAAAPGAAKRNQNSRSPPERRSANTSSTHNGGPPPAMLNDRNGSAIQRLPTPSVAASVLQPLQQKVTEYSNLMSEAEDQVDQLDDQIRALQERRAAAESRYMEAKARHDEYRSQHADVERALRGDLPPLTPMLPPLREGQQAGSVTRGGMNPQLQPQHMQNQQRGGMQQRGSMGSLHDQYHYEHERSPQDNINNMNNRRQSAQYNRPMSSSSAGDSLRNGSGNFGPDGKKGKGRFRFSLFG</sequence>
<accession>A0A136IYV6</accession>
<feature type="compositionally biased region" description="Polar residues" evidence="2">
    <location>
        <begin position="10"/>
        <end position="20"/>
    </location>
</feature>
<organism evidence="3 4">
    <name type="scientific">Microdochium bolleyi</name>
    <dbReference type="NCBI Taxonomy" id="196109"/>
    <lineage>
        <taxon>Eukaryota</taxon>
        <taxon>Fungi</taxon>
        <taxon>Dikarya</taxon>
        <taxon>Ascomycota</taxon>
        <taxon>Pezizomycotina</taxon>
        <taxon>Sordariomycetes</taxon>
        <taxon>Xylariomycetidae</taxon>
        <taxon>Xylariales</taxon>
        <taxon>Microdochiaceae</taxon>
        <taxon>Microdochium</taxon>
    </lineage>
</organism>
<dbReference type="EMBL" id="KQ964253">
    <property type="protein sequence ID" value="KXJ90112.1"/>
    <property type="molecule type" value="Genomic_DNA"/>
</dbReference>
<keyword evidence="4" id="KW-1185">Reference proteome</keyword>
<reference evidence="4" key="1">
    <citation type="submission" date="2016-02" db="EMBL/GenBank/DDBJ databases">
        <title>Draft genome sequence of Microdochium bolleyi, a fungal endophyte of beachgrass.</title>
        <authorList>
            <consortium name="DOE Joint Genome Institute"/>
            <person name="David A.S."/>
            <person name="May G."/>
            <person name="Haridas S."/>
            <person name="Lim J."/>
            <person name="Wang M."/>
            <person name="Labutti K."/>
            <person name="Lipzen A."/>
            <person name="Barry K."/>
            <person name="Grigoriev I.V."/>
        </authorList>
    </citation>
    <scope>NUCLEOTIDE SEQUENCE [LARGE SCALE GENOMIC DNA]</scope>
    <source>
        <strain evidence="4">J235TASD1</strain>
    </source>
</reference>
<protein>
    <submittedName>
        <fullName evidence="3">Uncharacterized protein</fullName>
    </submittedName>
</protein>
<feature type="compositionally biased region" description="Polar residues" evidence="2">
    <location>
        <begin position="67"/>
        <end position="80"/>
    </location>
</feature>
<feature type="compositionally biased region" description="Low complexity" evidence="2">
    <location>
        <begin position="248"/>
        <end position="268"/>
    </location>
</feature>
<evidence type="ECO:0000313" key="3">
    <source>
        <dbReference type="EMBL" id="KXJ90112.1"/>
    </source>
</evidence>
<dbReference type="Proteomes" id="UP000070501">
    <property type="component" value="Unassembled WGS sequence"/>
</dbReference>
<evidence type="ECO:0000313" key="4">
    <source>
        <dbReference type="Proteomes" id="UP000070501"/>
    </source>
</evidence>
<feature type="coiled-coil region" evidence="1">
    <location>
        <begin position="319"/>
        <end position="381"/>
    </location>
</feature>
<keyword evidence="1" id="KW-0175">Coiled coil</keyword>
<feature type="region of interest" description="Disordered" evidence="2">
    <location>
        <begin position="446"/>
        <end position="501"/>
    </location>
</feature>
<feature type="compositionally biased region" description="Polar residues" evidence="2">
    <location>
        <begin position="150"/>
        <end position="180"/>
    </location>
</feature>
<dbReference type="OrthoDB" id="5096988at2759"/>
<dbReference type="AlphaFoldDB" id="A0A136IYV6"/>
<feature type="compositionally biased region" description="Polar residues" evidence="2">
    <location>
        <begin position="449"/>
        <end position="481"/>
    </location>
</feature>